<dbReference type="InterPro" id="IPR012677">
    <property type="entry name" value="Nucleotide-bd_a/b_plait_sf"/>
</dbReference>
<gene>
    <name evidence="2" type="ORF">PIIN_05208</name>
</gene>
<protein>
    <submittedName>
        <fullName evidence="2">Uncharacterized protein</fullName>
    </submittedName>
</protein>
<feature type="region of interest" description="Disordered" evidence="1">
    <location>
        <begin position="128"/>
        <end position="186"/>
    </location>
</feature>
<organism evidence="2 3">
    <name type="scientific">Serendipita indica (strain DSM 11827)</name>
    <name type="common">Root endophyte fungus</name>
    <name type="synonym">Piriformospora indica</name>
    <dbReference type="NCBI Taxonomy" id="1109443"/>
    <lineage>
        <taxon>Eukaryota</taxon>
        <taxon>Fungi</taxon>
        <taxon>Dikarya</taxon>
        <taxon>Basidiomycota</taxon>
        <taxon>Agaricomycotina</taxon>
        <taxon>Agaricomycetes</taxon>
        <taxon>Sebacinales</taxon>
        <taxon>Serendipitaceae</taxon>
        <taxon>Serendipita</taxon>
    </lineage>
</organism>
<dbReference type="InterPro" id="IPR019416">
    <property type="entry name" value="NCBP3"/>
</dbReference>
<dbReference type="EMBL" id="CAFZ01000112">
    <property type="protein sequence ID" value="CCA71269.1"/>
    <property type="molecule type" value="Genomic_DNA"/>
</dbReference>
<dbReference type="OrthoDB" id="5418203at2759"/>
<dbReference type="eggNOG" id="ENOG502S7TE">
    <property type="taxonomic scope" value="Eukaryota"/>
</dbReference>
<evidence type="ECO:0000313" key="3">
    <source>
        <dbReference type="Proteomes" id="UP000007148"/>
    </source>
</evidence>
<dbReference type="OMA" id="FKIKWIN"/>
<feature type="compositionally biased region" description="Low complexity" evidence="1">
    <location>
        <begin position="168"/>
        <end position="177"/>
    </location>
</feature>
<evidence type="ECO:0000313" key="2">
    <source>
        <dbReference type="EMBL" id="CCA71269.1"/>
    </source>
</evidence>
<comment type="caution">
    <text evidence="2">The sequence shown here is derived from an EMBL/GenBank/DDBJ whole genome shotgun (WGS) entry which is preliminary data.</text>
</comment>
<proteinExistence type="predicted"/>
<dbReference type="Gene3D" id="3.30.70.330">
    <property type="match status" value="1"/>
</dbReference>
<feature type="compositionally biased region" description="Polar residues" evidence="1">
    <location>
        <begin position="128"/>
        <end position="139"/>
    </location>
</feature>
<reference evidence="2 3" key="1">
    <citation type="journal article" date="2011" name="PLoS Pathog.">
        <title>Endophytic Life Strategies Decoded by Genome and Transcriptome Analyses of the Mutualistic Root Symbiont Piriformospora indica.</title>
        <authorList>
            <person name="Zuccaro A."/>
            <person name="Lahrmann U."/>
            <person name="Guldener U."/>
            <person name="Langen G."/>
            <person name="Pfiffi S."/>
            <person name="Biedenkopf D."/>
            <person name="Wong P."/>
            <person name="Samans B."/>
            <person name="Grimm C."/>
            <person name="Basiewicz M."/>
            <person name="Murat C."/>
            <person name="Martin F."/>
            <person name="Kogel K.H."/>
        </authorList>
    </citation>
    <scope>NUCLEOTIDE SEQUENCE [LARGE SCALE GENOMIC DNA]</scope>
    <source>
        <strain evidence="2 3">DSM 11827</strain>
    </source>
</reference>
<accession>G4TIW4</accession>
<dbReference type="Pfam" id="PF10309">
    <property type="entry name" value="NCBP3"/>
    <property type="match status" value="1"/>
</dbReference>
<dbReference type="HOGENOM" id="CLU_076407_0_0_1"/>
<dbReference type="InParanoid" id="G4TIW4"/>
<dbReference type="AlphaFoldDB" id="G4TIW4"/>
<dbReference type="GO" id="GO:0000340">
    <property type="term" value="F:RNA 7-methylguanosine cap binding"/>
    <property type="evidence" value="ECO:0007669"/>
    <property type="project" value="InterPro"/>
</dbReference>
<evidence type="ECO:0000256" key="1">
    <source>
        <dbReference type="SAM" id="MobiDB-lite"/>
    </source>
</evidence>
<keyword evidence="3" id="KW-1185">Reference proteome</keyword>
<dbReference type="Proteomes" id="UP000007148">
    <property type="component" value="Unassembled WGS sequence"/>
</dbReference>
<sequence>MSLSACVTRILSLSGFSSNLKTRDIQAALAEYENDRGGFKIKWIDDTSLLIVFNDAAVAKKAYLSTLVNPPPQFTSPTSDSVVVLRPYDGPDAQQVIAAVNSRAAGHRARPSISASSGNVMAGLVQASAPTSIPPSGSASGHMRASSRQWKKPNVDTSNNAAGVAREPSPSLPNLPNHPTLGSLISSSLNEITDTAVTS</sequence>
<name>G4TIW4_SERID</name>
<dbReference type="GO" id="GO:0003729">
    <property type="term" value="F:mRNA binding"/>
    <property type="evidence" value="ECO:0007669"/>
    <property type="project" value="InterPro"/>
</dbReference>